<feature type="region of interest" description="Disordered" evidence="1">
    <location>
        <begin position="550"/>
        <end position="578"/>
    </location>
</feature>
<accession>A0A2C5XCI8</accession>
<proteinExistence type="predicted"/>
<feature type="region of interest" description="Disordered" evidence="1">
    <location>
        <begin position="156"/>
        <end position="194"/>
    </location>
</feature>
<reference evidence="3 4" key="2">
    <citation type="journal article" date="2013" name="IMA Fungus">
        <title>IMA Genome-F 1: Ceratocystis fimbriata: Draft nuclear genome sequence for the plant pathogen, Ceratocystis fimbriata.</title>
        <authorList>
            <person name="Wilken P.M."/>
            <person name="Steenkamp E.T."/>
            <person name="Wingfield M.J."/>
            <person name="de Beer Z.W."/>
            <person name="Wingfield B.D."/>
        </authorList>
    </citation>
    <scope>NUCLEOTIDE SEQUENCE [LARGE SCALE GENOMIC DNA]</scope>
    <source>
        <strain evidence="3 4">CBS 114723</strain>
    </source>
</reference>
<keyword evidence="4" id="KW-1185">Reference proteome</keyword>
<organism evidence="3 4">
    <name type="scientific">Ceratocystis fimbriata CBS 114723</name>
    <dbReference type="NCBI Taxonomy" id="1035309"/>
    <lineage>
        <taxon>Eukaryota</taxon>
        <taxon>Fungi</taxon>
        <taxon>Dikarya</taxon>
        <taxon>Ascomycota</taxon>
        <taxon>Pezizomycotina</taxon>
        <taxon>Sordariomycetes</taxon>
        <taxon>Hypocreomycetidae</taxon>
        <taxon>Microascales</taxon>
        <taxon>Ceratocystidaceae</taxon>
        <taxon>Ceratocystis</taxon>
    </lineage>
</organism>
<evidence type="ECO:0000313" key="4">
    <source>
        <dbReference type="Proteomes" id="UP000222788"/>
    </source>
</evidence>
<keyword evidence="2" id="KW-1133">Transmembrane helix</keyword>
<evidence type="ECO:0000256" key="1">
    <source>
        <dbReference type="SAM" id="MobiDB-lite"/>
    </source>
</evidence>
<feature type="region of interest" description="Disordered" evidence="1">
    <location>
        <begin position="333"/>
        <end position="377"/>
    </location>
</feature>
<feature type="compositionally biased region" description="Polar residues" evidence="1">
    <location>
        <begin position="568"/>
        <end position="578"/>
    </location>
</feature>
<keyword evidence="2" id="KW-0812">Transmembrane</keyword>
<reference evidence="3 4" key="1">
    <citation type="journal article" date="2013" name="Fungal Biol.">
        <title>Analysis of microsatellite markers in the genome of the plant pathogen Ceratocystis fimbriata.</title>
        <authorList>
            <person name="Simpson M.C."/>
            <person name="Wilken P.M."/>
            <person name="Coetzee M.P."/>
            <person name="Wingfield M.J."/>
            <person name="Wingfield B.D."/>
        </authorList>
    </citation>
    <scope>NUCLEOTIDE SEQUENCE [LARGE SCALE GENOMIC DNA]</scope>
    <source>
        <strain evidence="3 4">CBS 114723</strain>
    </source>
</reference>
<dbReference type="Proteomes" id="UP000222788">
    <property type="component" value="Unassembled WGS sequence"/>
</dbReference>
<dbReference type="STRING" id="1035309.A0A2C5XCI8"/>
<sequence>MSLLSSIFSINPISRSLLPIPTAGTCATVCIAALFQPLRAASLPDIAIQPRDSEDNTHLLPAQIGGIVGSYAVSLVLVAAILLLLSNRRREQLTGLYNIDQTEADIFGIRNAPKPYAGEFAQPSLHAFVPAPPRAVSQPSGALYLQTRNLSLQTQNLGLPSPSRFESPQSSQASRTPQTPTVNASQASIQPNISPVSSKHTLGFDCSVDQAIVEADKIMADRQLEEMYRHVLQHEEAKRLGVNPPPLPVGESVAHGRASVVSSKKDKSRPGILNLSQSTPAAEKQSKTSLFKQLLSPRRNKAPKELSISAPIMTPQSATFPRNVQELSSMTPRVYAPTLPPPIPTEHQDFRSDTQPKPQSQTASMNPPTPPDFSPASALSIDERLENMRKTFPSAGKTLDATHNPHCGPASGPAAEEEPASSTSYSPLVGLPTSPRSSRGDFPALPASPRSSKAPGQFGSAANASELSLPLSPRSSNFSRPNQPSAVRTGGVLPLRAYEPSLSTPRAIAQTTFERTAPFASMGAGTPGTSVPYTPYQPFSPVVPVTPSLVTKEERKRMKKMVPKTPTLEMTQSSDDLW</sequence>
<feature type="compositionally biased region" description="Polar residues" evidence="1">
    <location>
        <begin position="355"/>
        <end position="366"/>
    </location>
</feature>
<keyword evidence="2" id="KW-0472">Membrane</keyword>
<gene>
    <name evidence="3" type="ORF">CFIMG_007894RA00001</name>
</gene>
<protein>
    <submittedName>
        <fullName evidence="3">Uncharacterized protein</fullName>
    </submittedName>
</protein>
<feature type="region of interest" description="Disordered" evidence="1">
    <location>
        <begin position="254"/>
        <end position="286"/>
    </location>
</feature>
<dbReference type="EMBL" id="APWK03000025">
    <property type="protein sequence ID" value="PHH54524.1"/>
    <property type="molecule type" value="Genomic_DNA"/>
</dbReference>
<evidence type="ECO:0000256" key="2">
    <source>
        <dbReference type="SAM" id="Phobius"/>
    </source>
</evidence>
<evidence type="ECO:0000313" key="3">
    <source>
        <dbReference type="EMBL" id="PHH54524.1"/>
    </source>
</evidence>
<feature type="transmembrane region" description="Helical" evidence="2">
    <location>
        <begin position="64"/>
        <end position="85"/>
    </location>
</feature>
<dbReference type="AlphaFoldDB" id="A0A2C5XCI8"/>
<name>A0A2C5XCI8_9PEZI</name>
<dbReference type="OrthoDB" id="4524805at2759"/>
<comment type="caution">
    <text evidence="3">The sequence shown here is derived from an EMBL/GenBank/DDBJ whole genome shotgun (WGS) entry which is preliminary data.</text>
</comment>
<feature type="region of interest" description="Disordered" evidence="1">
    <location>
        <begin position="395"/>
        <end position="492"/>
    </location>
</feature>
<feature type="compositionally biased region" description="Low complexity" evidence="1">
    <location>
        <begin position="465"/>
        <end position="485"/>
    </location>
</feature>